<dbReference type="Pfam" id="PF00561">
    <property type="entry name" value="Abhydrolase_1"/>
    <property type="match status" value="1"/>
</dbReference>
<sequence length="268" mass="29086">MTFDVRFAGPADGPPIVLLHGFPQTSRCWNAVAAELAGNGMRVLLPDQRGYSPGARPTEVTDYRIDHLRADVLGILDAFDVDDAHIVGHDWGSSVAWHVAAHHSARVRSLTALSIPHLAAFGSALREDEDQKARSTYFSLFREPGKAEHVLLADDAHRLRALYGEGVAADAIDEYVRVLRRPGALTATLNWYRAMTPDTGALPPVKVPTTYIWSTDDAAVGRFAAELCGDYVDADYTFEVLDGVSHWIPDEAPDAVTAAIGTQVGQGR</sequence>
<evidence type="ECO:0000313" key="3">
    <source>
        <dbReference type="EMBL" id="MEE2056659.1"/>
    </source>
</evidence>
<organism evidence="3 4">
    <name type="scientific">Rhodococcus artemisiae</name>
    <dbReference type="NCBI Taxonomy" id="714159"/>
    <lineage>
        <taxon>Bacteria</taxon>
        <taxon>Bacillati</taxon>
        <taxon>Actinomycetota</taxon>
        <taxon>Actinomycetes</taxon>
        <taxon>Mycobacteriales</taxon>
        <taxon>Nocardiaceae</taxon>
        <taxon>Rhodococcus</taxon>
    </lineage>
</organism>
<evidence type="ECO:0000256" key="1">
    <source>
        <dbReference type="ARBA" id="ARBA00022801"/>
    </source>
</evidence>
<dbReference type="PRINTS" id="PR00412">
    <property type="entry name" value="EPOXHYDRLASE"/>
</dbReference>
<accession>A0ABU7L545</accession>
<feature type="domain" description="AB hydrolase-1" evidence="2">
    <location>
        <begin position="14"/>
        <end position="249"/>
    </location>
</feature>
<dbReference type="InterPro" id="IPR029058">
    <property type="entry name" value="AB_hydrolase_fold"/>
</dbReference>
<dbReference type="SUPFAM" id="SSF53474">
    <property type="entry name" value="alpha/beta-Hydrolases"/>
    <property type="match status" value="1"/>
</dbReference>
<dbReference type="InterPro" id="IPR000073">
    <property type="entry name" value="AB_hydrolase_1"/>
</dbReference>
<dbReference type="EMBL" id="JAUTXY010000001">
    <property type="protein sequence ID" value="MEE2056659.1"/>
    <property type="molecule type" value="Genomic_DNA"/>
</dbReference>
<dbReference type="GO" id="GO:0016787">
    <property type="term" value="F:hydrolase activity"/>
    <property type="evidence" value="ECO:0007669"/>
    <property type="project" value="UniProtKB-KW"/>
</dbReference>
<dbReference type="Proteomes" id="UP001336020">
    <property type="component" value="Unassembled WGS sequence"/>
</dbReference>
<proteinExistence type="predicted"/>
<protein>
    <submittedName>
        <fullName evidence="3">Alpha/beta hydrolase</fullName>
    </submittedName>
</protein>
<gene>
    <name evidence="3" type="ORF">Q7514_03860</name>
</gene>
<evidence type="ECO:0000313" key="4">
    <source>
        <dbReference type="Proteomes" id="UP001336020"/>
    </source>
</evidence>
<dbReference type="Gene3D" id="3.40.50.1820">
    <property type="entry name" value="alpha/beta hydrolase"/>
    <property type="match status" value="1"/>
</dbReference>
<comment type="caution">
    <text evidence="3">The sequence shown here is derived from an EMBL/GenBank/DDBJ whole genome shotgun (WGS) entry which is preliminary data.</text>
</comment>
<keyword evidence="4" id="KW-1185">Reference proteome</keyword>
<evidence type="ECO:0000259" key="2">
    <source>
        <dbReference type="Pfam" id="PF00561"/>
    </source>
</evidence>
<name>A0ABU7L545_9NOCA</name>
<reference evidence="3 4" key="1">
    <citation type="submission" date="2023-07" db="EMBL/GenBank/DDBJ databases">
        <authorList>
            <person name="Girao M."/>
            <person name="Carvalho M.F."/>
        </authorList>
    </citation>
    <scope>NUCLEOTIDE SEQUENCE [LARGE SCALE GENOMIC DNA]</scope>
    <source>
        <strain evidence="3 4">YIM65754</strain>
    </source>
</reference>
<dbReference type="PANTHER" id="PTHR43329">
    <property type="entry name" value="EPOXIDE HYDROLASE"/>
    <property type="match status" value="1"/>
</dbReference>
<keyword evidence="1 3" id="KW-0378">Hydrolase</keyword>
<dbReference type="InterPro" id="IPR000639">
    <property type="entry name" value="Epox_hydrolase-like"/>
</dbReference>